<dbReference type="GeneID" id="38112137"/>
<evidence type="ECO:0000256" key="5">
    <source>
        <dbReference type="ARBA" id="ARBA00022777"/>
    </source>
</evidence>
<evidence type="ECO:0000256" key="6">
    <source>
        <dbReference type="ARBA" id="ARBA00022840"/>
    </source>
</evidence>
<evidence type="ECO:0000313" key="12">
    <source>
        <dbReference type="EMBL" id="RDW89992.1"/>
    </source>
</evidence>
<proteinExistence type="inferred from homology"/>
<gene>
    <name evidence="12" type="ORF">DSM5745_01767</name>
</gene>
<dbReference type="PANTHER" id="PTHR47634">
    <property type="entry name" value="PROTEIN KINASE DOMAIN-CONTAINING PROTEIN-RELATED"/>
    <property type="match status" value="1"/>
</dbReference>
<comment type="caution">
    <text evidence="12">The sequence shown here is derived from an EMBL/GenBank/DDBJ whole genome shotgun (WGS) entry which is preliminary data.</text>
</comment>
<dbReference type="RefSeq" id="XP_026606946.1">
    <property type="nucleotide sequence ID" value="XM_026743783.1"/>
</dbReference>
<feature type="domain" description="Protein kinase" evidence="11">
    <location>
        <begin position="67"/>
        <end position="408"/>
    </location>
</feature>
<dbReference type="SUPFAM" id="SSF56112">
    <property type="entry name" value="Protein kinase-like (PK-like)"/>
    <property type="match status" value="1"/>
</dbReference>
<evidence type="ECO:0000256" key="9">
    <source>
        <dbReference type="PROSITE-ProRule" id="PRU10141"/>
    </source>
</evidence>
<dbReference type="Gene3D" id="3.30.200.20">
    <property type="entry name" value="Phosphorylase Kinase, domain 1"/>
    <property type="match status" value="1"/>
</dbReference>
<dbReference type="STRING" id="1810919.A0A3D8SUJ6"/>
<dbReference type="GO" id="GO:0004674">
    <property type="term" value="F:protein serine/threonine kinase activity"/>
    <property type="evidence" value="ECO:0007669"/>
    <property type="project" value="UniProtKB-KW"/>
</dbReference>
<dbReference type="Pfam" id="PF00069">
    <property type="entry name" value="Pkinase"/>
    <property type="match status" value="1"/>
</dbReference>
<dbReference type="PROSITE" id="PS00107">
    <property type="entry name" value="PROTEIN_KINASE_ATP"/>
    <property type="match status" value="1"/>
</dbReference>
<keyword evidence="13" id="KW-1185">Reference proteome</keyword>
<dbReference type="InterPro" id="IPR051334">
    <property type="entry name" value="SRPK"/>
</dbReference>
<dbReference type="PROSITE" id="PS50011">
    <property type="entry name" value="PROTEIN_KINASE_DOM"/>
    <property type="match status" value="1"/>
</dbReference>
<comment type="catalytic activity">
    <reaction evidence="7">
        <text>L-threonyl-[protein] + ATP = O-phospho-L-threonyl-[protein] + ADP + H(+)</text>
        <dbReference type="Rhea" id="RHEA:46608"/>
        <dbReference type="Rhea" id="RHEA-COMP:11060"/>
        <dbReference type="Rhea" id="RHEA-COMP:11605"/>
        <dbReference type="ChEBI" id="CHEBI:15378"/>
        <dbReference type="ChEBI" id="CHEBI:30013"/>
        <dbReference type="ChEBI" id="CHEBI:30616"/>
        <dbReference type="ChEBI" id="CHEBI:61977"/>
        <dbReference type="ChEBI" id="CHEBI:456216"/>
        <dbReference type="EC" id="2.7.11.1"/>
    </reaction>
</comment>
<evidence type="ECO:0000259" key="11">
    <source>
        <dbReference type="PROSITE" id="PS50011"/>
    </source>
</evidence>
<dbReference type="EC" id="2.7.11.1" evidence="1"/>
<accession>A0A3D8SUJ6</accession>
<keyword evidence="6 9" id="KW-0067">ATP-binding</keyword>
<evidence type="ECO:0000256" key="3">
    <source>
        <dbReference type="ARBA" id="ARBA00022679"/>
    </source>
</evidence>
<dbReference type="EMBL" id="PVWQ01000002">
    <property type="protein sequence ID" value="RDW89992.1"/>
    <property type="molecule type" value="Genomic_DNA"/>
</dbReference>
<evidence type="ECO:0000256" key="1">
    <source>
        <dbReference type="ARBA" id="ARBA00012513"/>
    </source>
</evidence>
<keyword evidence="5 12" id="KW-0418">Kinase</keyword>
<dbReference type="Proteomes" id="UP000256690">
    <property type="component" value="Unassembled WGS sequence"/>
</dbReference>
<evidence type="ECO:0000256" key="7">
    <source>
        <dbReference type="ARBA" id="ARBA00047899"/>
    </source>
</evidence>
<keyword evidence="4 9" id="KW-0547">Nucleotide-binding</keyword>
<dbReference type="SMART" id="SM00220">
    <property type="entry name" value="S_TKc"/>
    <property type="match status" value="1"/>
</dbReference>
<dbReference type="InterPro" id="IPR000719">
    <property type="entry name" value="Prot_kinase_dom"/>
</dbReference>
<comment type="similarity">
    <text evidence="10">Belongs to the protein kinase superfamily.</text>
</comment>
<reference evidence="12 13" key="1">
    <citation type="journal article" date="2018" name="IMA Fungus">
        <title>IMA Genome-F 9: Draft genome sequence of Annulohypoxylon stygium, Aspergillus mulundensis, Berkeleyomyces basicola (syn. Thielaviopsis basicola), Ceratocystis smalleyi, two Cercospora beticola strains, Coleophoma cylindrospora, Fusarium fracticaudum, Phialophora cf. hyalina, and Morchella septimelata.</title>
        <authorList>
            <person name="Wingfield B.D."/>
            <person name="Bills G.F."/>
            <person name="Dong Y."/>
            <person name="Huang W."/>
            <person name="Nel W.J."/>
            <person name="Swalarsk-Parry B.S."/>
            <person name="Vaghefi N."/>
            <person name="Wilken P.M."/>
            <person name="An Z."/>
            <person name="de Beer Z.W."/>
            <person name="De Vos L."/>
            <person name="Chen L."/>
            <person name="Duong T.A."/>
            <person name="Gao Y."/>
            <person name="Hammerbacher A."/>
            <person name="Kikkert J.R."/>
            <person name="Li Y."/>
            <person name="Li H."/>
            <person name="Li K."/>
            <person name="Li Q."/>
            <person name="Liu X."/>
            <person name="Ma X."/>
            <person name="Naidoo K."/>
            <person name="Pethybridge S.J."/>
            <person name="Sun J."/>
            <person name="Steenkamp E.T."/>
            <person name="van der Nest M.A."/>
            <person name="van Wyk S."/>
            <person name="Wingfield M.J."/>
            <person name="Xiong C."/>
            <person name="Yue Q."/>
            <person name="Zhang X."/>
        </authorList>
    </citation>
    <scope>NUCLEOTIDE SEQUENCE [LARGE SCALE GENOMIC DNA]</scope>
    <source>
        <strain evidence="12 13">DSM 5745</strain>
    </source>
</reference>
<dbReference type="GO" id="GO:0005737">
    <property type="term" value="C:cytoplasm"/>
    <property type="evidence" value="ECO:0007669"/>
    <property type="project" value="TreeGrafter"/>
</dbReference>
<dbReference type="InterPro" id="IPR011009">
    <property type="entry name" value="Kinase-like_dom_sf"/>
</dbReference>
<comment type="catalytic activity">
    <reaction evidence="8">
        <text>L-seryl-[protein] + ATP = O-phospho-L-seryl-[protein] + ADP + H(+)</text>
        <dbReference type="Rhea" id="RHEA:17989"/>
        <dbReference type="Rhea" id="RHEA-COMP:9863"/>
        <dbReference type="Rhea" id="RHEA-COMP:11604"/>
        <dbReference type="ChEBI" id="CHEBI:15378"/>
        <dbReference type="ChEBI" id="CHEBI:29999"/>
        <dbReference type="ChEBI" id="CHEBI:30616"/>
        <dbReference type="ChEBI" id="CHEBI:83421"/>
        <dbReference type="ChEBI" id="CHEBI:456216"/>
        <dbReference type="EC" id="2.7.11.1"/>
    </reaction>
</comment>
<dbReference type="AlphaFoldDB" id="A0A3D8SUJ6"/>
<dbReference type="PROSITE" id="PS00108">
    <property type="entry name" value="PROTEIN_KINASE_ST"/>
    <property type="match status" value="1"/>
</dbReference>
<dbReference type="GO" id="GO:0005524">
    <property type="term" value="F:ATP binding"/>
    <property type="evidence" value="ECO:0007669"/>
    <property type="project" value="UniProtKB-UniRule"/>
</dbReference>
<evidence type="ECO:0000256" key="10">
    <source>
        <dbReference type="RuleBase" id="RU000304"/>
    </source>
</evidence>
<name>A0A3D8SUJ6_9EURO</name>
<evidence type="ECO:0000256" key="8">
    <source>
        <dbReference type="ARBA" id="ARBA00048679"/>
    </source>
</evidence>
<dbReference type="OrthoDB" id="5979581at2759"/>
<sequence length="419" mass="47401">MSFLRAAFTRILSGVSKRYTAPPAPASLGRVTPPQPHRQPVLEELDHYGPGGFHRVRLGDTFHDGQYTILRKLGYGQYSTVWLARDSIRQKYIALKVLRADCYGGKHDIFEKEILERISEVSKQRHHQGAKHVSHLLDDFMHSGPNGEHVCLVFDVLGHHLGFQTIQFLGLDFLHRDCGIIHTDLKPTNILLELDDPSAIPKYLSEVPARTDSQSDDVPRPLREVLPTSLVSETKHLHVRLIDFGVGSWRERHLSEFIQSQALRAPEVTIGVPWDTGVDIWSLGCLVIELVQGIILFSGQASTKGTWTADDDRLARIIEVFGPFPPHFLEKGQHTGQFFDDKGNLLRIPYLKPTTLERLVNGKTMPFLKPIDMPDAEVPIYIDFLKGMLEIDPEKRKSAAELLEHEWIRSVELSATKTD</sequence>
<dbReference type="GO" id="GO:0050684">
    <property type="term" value="P:regulation of mRNA processing"/>
    <property type="evidence" value="ECO:0007669"/>
    <property type="project" value="TreeGrafter"/>
</dbReference>
<dbReference type="InterPro" id="IPR008271">
    <property type="entry name" value="Ser/Thr_kinase_AS"/>
</dbReference>
<feature type="binding site" evidence="9">
    <location>
        <position position="96"/>
    </location>
    <ligand>
        <name>ATP</name>
        <dbReference type="ChEBI" id="CHEBI:30616"/>
    </ligand>
</feature>
<dbReference type="PANTHER" id="PTHR47634:SF9">
    <property type="entry name" value="PROTEIN KINASE DOMAIN-CONTAINING PROTEIN-RELATED"/>
    <property type="match status" value="1"/>
</dbReference>
<keyword evidence="2 10" id="KW-0723">Serine/threonine-protein kinase</keyword>
<evidence type="ECO:0000256" key="4">
    <source>
        <dbReference type="ARBA" id="ARBA00022741"/>
    </source>
</evidence>
<dbReference type="GO" id="GO:0005634">
    <property type="term" value="C:nucleus"/>
    <property type="evidence" value="ECO:0007669"/>
    <property type="project" value="TreeGrafter"/>
</dbReference>
<evidence type="ECO:0000313" key="13">
    <source>
        <dbReference type="Proteomes" id="UP000256690"/>
    </source>
</evidence>
<organism evidence="12 13">
    <name type="scientific">Aspergillus mulundensis</name>
    <dbReference type="NCBI Taxonomy" id="1810919"/>
    <lineage>
        <taxon>Eukaryota</taxon>
        <taxon>Fungi</taxon>
        <taxon>Dikarya</taxon>
        <taxon>Ascomycota</taxon>
        <taxon>Pezizomycotina</taxon>
        <taxon>Eurotiomycetes</taxon>
        <taxon>Eurotiomycetidae</taxon>
        <taxon>Eurotiales</taxon>
        <taxon>Aspergillaceae</taxon>
        <taxon>Aspergillus</taxon>
        <taxon>Aspergillus subgen. Nidulantes</taxon>
    </lineage>
</organism>
<keyword evidence="3" id="KW-0808">Transferase</keyword>
<dbReference type="FunFam" id="1.10.510.10:FF:000275">
    <property type="entry name" value="SRSF protein kinase 2 isoform X3"/>
    <property type="match status" value="1"/>
</dbReference>
<dbReference type="Gene3D" id="1.10.510.10">
    <property type="entry name" value="Transferase(Phosphotransferase) domain 1"/>
    <property type="match status" value="1"/>
</dbReference>
<dbReference type="InterPro" id="IPR017441">
    <property type="entry name" value="Protein_kinase_ATP_BS"/>
</dbReference>
<protein>
    <recommendedName>
        <fullName evidence="1">non-specific serine/threonine protein kinase</fullName>
        <ecNumber evidence="1">2.7.11.1</ecNumber>
    </recommendedName>
</protein>
<evidence type="ECO:0000256" key="2">
    <source>
        <dbReference type="ARBA" id="ARBA00022527"/>
    </source>
</evidence>
<dbReference type="GO" id="GO:0000245">
    <property type="term" value="P:spliceosomal complex assembly"/>
    <property type="evidence" value="ECO:0007669"/>
    <property type="project" value="TreeGrafter"/>
</dbReference>